<dbReference type="InterPro" id="IPR028036">
    <property type="entry name" value="DMAC1-like_dom"/>
</dbReference>
<evidence type="ECO:0000256" key="1">
    <source>
        <dbReference type="SAM" id="Phobius"/>
    </source>
</evidence>
<feature type="domain" description="Distal membrane-arm assembly complex protein 1-like" evidence="2">
    <location>
        <begin position="64"/>
        <end position="110"/>
    </location>
</feature>
<name>A0A9P3PL51_LYOSH</name>
<keyword evidence="1" id="KW-1133">Transmembrane helix</keyword>
<dbReference type="AlphaFoldDB" id="A0A9P3PL51"/>
<dbReference type="EMBL" id="BRPK01000004">
    <property type="protein sequence ID" value="GLB37307.1"/>
    <property type="molecule type" value="Genomic_DNA"/>
</dbReference>
<feature type="transmembrane region" description="Helical" evidence="1">
    <location>
        <begin position="66"/>
        <end position="85"/>
    </location>
</feature>
<keyword evidence="1" id="KW-0812">Transmembrane</keyword>
<keyword evidence="1" id="KW-0472">Membrane</keyword>
<feature type="transmembrane region" description="Helical" evidence="1">
    <location>
        <begin position="100"/>
        <end position="117"/>
    </location>
</feature>
<evidence type="ECO:0000313" key="3">
    <source>
        <dbReference type="EMBL" id="GLB37307.1"/>
    </source>
</evidence>
<keyword evidence="4" id="KW-1185">Reference proteome</keyword>
<dbReference type="OrthoDB" id="6604875at2759"/>
<sequence length="118" mass="12706">MDRLVPSASNGKRRRIVLDVMLFPMDLRSDHVALHHTTTMPDAQDAAVIPKAAPVRQEDLPNKDCLSCRLIGTGALTGVGSYALWQSRVAAPGSPGQKRILAGLGLAFLAGGVMRWFK</sequence>
<comment type="caution">
    <text evidence="3">The sequence shown here is derived from an EMBL/GenBank/DDBJ whole genome shotgun (WGS) entry which is preliminary data.</text>
</comment>
<gene>
    <name evidence="3" type="ORF">LshimejAT787_0403580</name>
</gene>
<protein>
    <recommendedName>
        <fullName evidence="2">Distal membrane-arm assembly complex protein 1-like domain-containing protein</fullName>
    </recommendedName>
</protein>
<dbReference type="Pfam" id="PF15055">
    <property type="entry name" value="DMAC1_Dmo2"/>
    <property type="match status" value="1"/>
</dbReference>
<proteinExistence type="predicted"/>
<reference evidence="3" key="1">
    <citation type="submission" date="2022-07" db="EMBL/GenBank/DDBJ databases">
        <title>The genome of Lyophyllum shimeji provides insight into the initial evolution of ectomycorrhizal fungal genome.</title>
        <authorList>
            <person name="Kobayashi Y."/>
            <person name="Shibata T."/>
            <person name="Hirakawa H."/>
            <person name="Shigenobu S."/>
            <person name="Nishiyama T."/>
            <person name="Yamada A."/>
            <person name="Hasebe M."/>
            <person name="Kawaguchi M."/>
        </authorList>
    </citation>
    <scope>NUCLEOTIDE SEQUENCE</scope>
    <source>
        <strain evidence="3">AT787</strain>
    </source>
</reference>
<accession>A0A9P3PL51</accession>
<evidence type="ECO:0000259" key="2">
    <source>
        <dbReference type="Pfam" id="PF15055"/>
    </source>
</evidence>
<dbReference type="Proteomes" id="UP001063166">
    <property type="component" value="Unassembled WGS sequence"/>
</dbReference>
<evidence type="ECO:0000313" key="4">
    <source>
        <dbReference type="Proteomes" id="UP001063166"/>
    </source>
</evidence>
<organism evidence="3 4">
    <name type="scientific">Lyophyllum shimeji</name>
    <name type="common">Hon-shimeji</name>
    <name type="synonym">Tricholoma shimeji</name>
    <dbReference type="NCBI Taxonomy" id="47721"/>
    <lineage>
        <taxon>Eukaryota</taxon>
        <taxon>Fungi</taxon>
        <taxon>Dikarya</taxon>
        <taxon>Basidiomycota</taxon>
        <taxon>Agaricomycotina</taxon>
        <taxon>Agaricomycetes</taxon>
        <taxon>Agaricomycetidae</taxon>
        <taxon>Agaricales</taxon>
        <taxon>Tricholomatineae</taxon>
        <taxon>Lyophyllaceae</taxon>
        <taxon>Lyophyllum</taxon>
    </lineage>
</organism>